<proteinExistence type="predicted"/>
<protein>
    <submittedName>
        <fullName evidence="1">Uncharacterized protein</fullName>
    </submittedName>
</protein>
<evidence type="ECO:0000313" key="2">
    <source>
        <dbReference type="Proteomes" id="UP001500897"/>
    </source>
</evidence>
<organism evidence="1 2">
    <name type="scientific">Kitasatospora saccharophila</name>
    <dbReference type="NCBI Taxonomy" id="407973"/>
    <lineage>
        <taxon>Bacteria</taxon>
        <taxon>Bacillati</taxon>
        <taxon>Actinomycetota</taxon>
        <taxon>Actinomycetes</taxon>
        <taxon>Kitasatosporales</taxon>
        <taxon>Streptomycetaceae</taxon>
        <taxon>Kitasatospora</taxon>
    </lineage>
</organism>
<sequence>MSPATGGLLAEWPEAAFPEKPDCYGATHVPSPVAALGPDGGRLAVGLPGAVAVIDLPAVV</sequence>
<name>A0ABP5J580_9ACTN</name>
<dbReference type="EMBL" id="BAAANS010000040">
    <property type="protein sequence ID" value="GAA2111138.1"/>
    <property type="molecule type" value="Genomic_DNA"/>
</dbReference>
<comment type="caution">
    <text evidence="1">The sequence shown here is derived from an EMBL/GenBank/DDBJ whole genome shotgun (WGS) entry which is preliminary data.</text>
</comment>
<dbReference type="RefSeq" id="WP_344555299.1">
    <property type="nucleotide sequence ID" value="NZ_BAAANS010000040.1"/>
</dbReference>
<reference evidence="2" key="1">
    <citation type="journal article" date="2019" name="Int. J. Syst. Evol. Microbiol.">
        <title>The Global Catalogue of Microorganisms (GCM) 10K type strain sequencing project: providing services to taxonomists for standard genome sequencing and annotation.</title>
        <authorList>
            <consortium name="The Broad Institute Genomics Platform"/>
            <consortium name="The Broad Institute Genome Sequencing Center for Infectious Disease"/>
            <person name="Wu L."/>
            <person name="Ma J."/>
        </authorList>
    </citation>
    <scope>NUCLEOTIDE SEQUENCE [LARGE SCALE GENOMIC DNA]</scope>
    <source>
        <strain evidence="2">JCM 14559</strain>
    </source>
</reference>
<evidence type="ECO:0000313" key="1">
    <source>
        <dbReference type="EMBL" id="GAA2111138.1"/>
    </source>
</evidence>
<keyword evidence="2" id="KW-1185">Reference proteome</keyword>
<gene>
    <name evidence="1" type="ORF">GCM10009759_52970</name>
</gene>
<accession>A0ABP5J580</accession>
<dbReference type="Proteomes" id="UP001500897">
    <property type="component" value="Unassembled WGS sequence"/>
</dbReference>